<reference evidence="2" key="1">
    <citation type="submission" date="2023-08" db="EMBL/GenBank/DDBJ databases">
        <title>A de novo genome assembly of Solanum verrucosum Schlechtendal, a Mexican diploid species geographically isolated from the other diploid A-genome species in potato relatives.</title>
        <authorList>
            <person name="Hosaka K."/>
        </authorList>
    </citation>
    <scope>NUCLEOTIDE SEQUENCE</scope>
    <source>
        <tissue evidence="2">Young leaves</tissue>
    </source>
</reference>
<dbReference type="Proteomes" id="UP001234989">
    <property type="component" value="Chromosome 3"/>
</dbReference>
<evidence type="ECO:0000313" key="2">
    <source>
        <dbReference type="EMBL" id="WMV18313.1"/>
    </source>
</evidence>
<organism evidence="2 3">
    <name type="scientific">Solanum verrucosum</name>
    <dbReference type="NCBI Taxonomy" id="315347"/>
    <lineage>
        <taxon>Eukaryota</taxon>
        <taxon>Viridiplantae</taxon>
        <taxon>Streptophyta</taxon>
        <taxon>Embryophyta</taxon>
        <taxon>Tracheophyta</taxon>
        <taxon>Spermatophyta</taxon>
        <taxon>Magnoliopsida</taxon>
        <taxon>eudicotyledons</taxon>
        <taxon>Gunneridae</taxon>
        <taxon>Pentapetalae</taxon>
        <taxon>asterids</taxon>
        <taxon>lamiids</taxon>
        <taxon>Solanales</taxon>
        <taxon>Solanaceae</taxon>
        <taxon>Solanoideae</taxon>
        <taxon>Solaneae</taxon>
        <taxon>Solanum</taxon>
    </lineage>
</organism>
<sequence>MGSQQIADHFRDDKRDRPKLQDLKMLRTNAKWRWKRGKGGSPNHSASPTYLA</sequence>
<feature type="region of interest" description="Disordered" evidence="1">
    <location>
        <begin position="1"/>
        <end position="23"/>
    </location>
</feature>
<gene>
    <name evidence="2" type="ORF">MTR67_011698</name>
</gene>
<feature type="region of interest" description="Disordered" evidence="1">
    <location>
        <begin position="33"/>
        <end position="52"/>
    </location>
</feature>
<protein>
    <submittedName>
        <fullName evidence="2">Uncharacterized protein</fullName>
    </submittedName>
</protein>
<feature type="compositionally biased region" description="Polar residues" evidence="1">
    <location>
        <begin position="42"/>
        <end position="52"/>
    </location>
</feature>
<keyword evidence="3" id="KW-1185">Reference proteome</keyword>
<dbReference type="AlphaFoldDB" id="A0AAF0Q8J6"/>
<accession>A0AAF0Q8J6</accession>
<proteinExistence type="predicted"/>
<evidence type="ECO:0000313" key="3">
    <source>
        <dbReference type="Proteomes" id="UP001234989"/>
    </source>
</evidence>
<feature type="compositionally biased region" description="Basic and acidic residues" evidence="1">
    <location>
        <begin position="8"/>
        <end position="23"/>
    </location>
</feature>
<name>A0AAF0Q8J6_SOLVR</name>
<dbReference type="EMBL" id="CP133614">
    <property type="protein sequence ID" value="WMV18313.1"/>
    <property type="molecule type" value="Genomic_DNA"/>
</dbReference>
<evidence type="ECO:0000256" key="1">
    <source>
        <dbReference type="SAM" id="MobiDB-lite"/>
    </source>
</evidence>